<evidence type="ECO:0000256" key="1">
    <source>
        <dbReference type="SAM" id="MobiDB-lite"/>
    </source>
</evidence>
<evidence type="ECO:0000259" key="2">
    <source>
        <dbReference type="Pfam" id="PF20516"/>
    </source>
</evidence>
<feature type="region of interest" description="Disordered" evidence="1">
    <location>
        <begin position="17"/>
        <end position="82"/>
    </location>
</feature>
<reference evidence="3" key="1">
    <citation type="submission" date="2020-10" db="EMBL/GenBank/DDBJ databases">
        <authorList>
            <person name="Kusch S."/>
        </authorList>
    </citation>
    <scope>NUCLEOTIDE SEQUENCE</scope>
    <source>
        <strain evidence="3">SwB9</strain>
    </source>
</reference>
<keyword evidence="4" id="KW-1185">Reference proteome</keyword>
<gene>
    <name evidence="3" type="ORF">SCLTRI_LOCUS2007</name>
</gene>
<feature type="compositionally biased region" description="Basic and acidic residues" evidence="1">
    <location>
        <begin position="40"/>
        <end position="49"/>
    </location>
</feature>
<accession>A0A8H2ZPS0</accession>
<evidence type="ECO:0000313" key="3">
    <source>
        <dbReference type="EMBL" id="CAD6442215.1"/>
    </source>
</evidence>
<proteinExistence type="predicted"/>
<dbReference type="Pfam" id="PF20516">
    <property type="entry name" value="PDDEXK_12"/>
    <property type="match status" value="1"/>
</dbReference>
<dbReference type="EMBL" id="CAJHIA010000007">
    <property type="protein sequence ID" value="CAD6442215.1"/>
    <property type="molecule type" value="Genomic_DNA"/>
</dbReference>
<evidence type="ECO:0000313" key="4">
    <source>
        <dbReference type="Proteomes" id="UP000624404"/>
    </source>
</evidence>
<dbReference type="Proteomes" id="UP000624404">
    <property type="component" value="Unassembled WGS sequence"/>
</dbReference>
<dbReference type="OrthoDB" id="4161186at2759"/>
<name>A0A8H2ZPS0_9HELO</name>
<protein>
    <submittedName>
        <fullName evidence="3">1ef9a539-42cc-4dd9-89f6-13898e29da70</fullName>
    </submittedName>
</protein>
<feature type="compositionally biased region" description="Polar residues" evidence="1">
    <location>
        <begin position="26"/>
        <end position="35"/>
    </location>
</feature>
<sequence>MTDIMEIQSSVDKWLQTYVNEPPDTQPLTPSTSSVRGKRTRDMSEPRIAEKRRRTAPDDDDLFPDQSASRNERLDLSEKTRLSHPSQSVTLSPIRCLLRDLRLSKPSILCEIPSAVTLPERVLALQQSLVDQLEDGLIPVGLKHQILATYPSIVASIPNSAYDILDTRSGPELDILWSGVEKILKESRKCGINHQDENAWCTKVIHPVLCLALKGNSMMEVENVQTQTINPDLAPITPMKYRVQKKTDYTFSFHPNTPEMSQLYENLILAGLQNRISQTTDVNTGSLALFSGIEVKPENGGKDEALLQLAIWLAAGLQNTRILGETGQNRPYLCDELHPMVGWTVIGHDWHMYIAYMDNQNGRDTFKVVGPWRVAAADTRDVYGIFKLLRLLGKAAEFGSKVYWPWLKEEILMPCIN</sequence>
<organism evidence="3 4">
    <name type="scientific">Sclerotinia trifoliorum</name>
    <dbReference type="NCBI Taxonomy" id="28548"/>
    <lineage>
        <taxon>Eukaryota</taxon>
        <taxon>Fungi</taxon>
        <taxon>Dikarya</taxon>
        <taxon>Ascomycota</taxon>
        <taxon>Pezizomycotina</taxon>
        <taxon>Leotiomycetes</taxon>
        <taxon>Helotiales</taxon>
        <taxon>Sclerotiniaceae</taxon>
        <taxon>Sclerotinia</taxon>
    </lineage>
</organism>
<dbReference type="AlphaFoldDB" id="A0A8H2ZPS0"/>
<comment type="caution">
    <text evidence="3">The sequence shown here is derived from an EMBL/GenBank/DDBJ whole genome shotgun (WGS) entry which is preliminary data.</text>
</comment>
<feature type="compositionally biased region" description="Basic and acidic residues" evidence="1">
    <location>
        <begin position="70"/>
        <end position="81"/>
    </location>
</feature>
<feature type="domain" description="PD-(D/E)XK nuclease-like" evidence="2">
    <location>
        <begin position="172"/>
        <end position="404"/>
    </location>
</feature>
<dbReference type="InterPro" id="IPR046797">
    <property type="entry name" value="PDDEXK_12"/>
</dbReference>